<organism evidence="1 2">
    <name type="scientific">Ochrobactrum phage POI1126</name>
    <dbReference type="NCBI Taxonomy" id="1932118"/>
    <lineage>
        <taxon>Viruses</taxon>
        <taxon>Duplodnaviria</taxon>
        <taxon>Heunggongvirae</taxon>
        <taxon>Uroviricota</taxon>
        <taxon>Caudoviricetes</taxon>
        <taxon>Namazuvirus</taxon>
        <taxon>Namazuvirus POI1126</taxon>
    </lineage>
</organism>
<dbReference type="Proteomes" id="UP000221249">
    <property type="component" value="Segment"/>
</dbReference>
<evidence type="ECO:0000313" key="1">
    <source>
        <dbReference type="EMBL" id="APU92968.1"/>
    </source>
</evidence>
<protein>
    <submittedName>
        <fullName evidence="1">Uncharacterized protein</fullName>
    </submittedName>
</protein>
<name>A0A240F4U2_9CAUD</name>
<reference evidence="1 2" key="1">
    <citation type="journal article" date="2017" name="Front. Microbiol.">
        <title>Prevalence, Host Range, and Comparative Genomic Analysis of Temperate Ochrobactrum Phages.</title>
        <authorList>
            <person name="Jackel C."/>
            <person name="Hertwig S."/>
            <person name="Scholz H.C."/>
            <person name="Nockler K."/>
            <person name="Reetz J."/>
            <person name="Hammerl J.A."/>
        </authorList>
    </citation>
    <scope>NUCLEOTIDE SEQUENCE [LARGE SCALE GENOMIC DNA]</scope>
</reference>
<dbReference type="EMBL" id="KY417925">
    <property type="protein sequence ID" value="APU92968.1"/>
    <property type="molecule type" value="Genomic_DNA"/>
</dbReference>
<sequence length="62" mass="6872">MSALPFIYHRPGHARHNQPCEAYFPNWTDKLCYVQFADGEGMGASAKHVLKNTCADDTNGTS</sequence>
<evidence type="ECO:0000313" key="2">
    <source>
        <dbReference type="Proteomes" id="UP000221249"/>
    </source>
</evidence>
<accession>A0A240F4U2</accession>
<proteinExistence type="predicted"/>
<gene>
    <name evidence="1" type="ORF">POI1126_40</name>
</gene>
<keyword evidence="2" id="KW-1185">Reference proteome</keyword>